<accession>A0ABV7MCS1</accession>
<dbReference type="SUPFAM" id="SSF53474">
    <property type="entry name" value="alpha/beta-Hydrolases"/>
    <property type="match status" value="1"/>
</dbReference>
<dbReference type="PANTHER" id="PTHR43248">
    <property type="entry name" value="2-SUCCINYL-6-HYDROXY-2,4-CYCLOHEXADIENE-1-CARBOXYLATE SYNTHASE"/>
    <property type="match status" value="1"/>
</dbReference>
<keyword evidence="3" id="KW-0732">Signal</keyword>
<dbReference type="EMBL" id="JBHRVA010000003">
    <property type="protein sequence ID" value="MFC3302996.1"/>
    <property type="molecule type" value="Genomic_DNA"/>
</dbReference>
<evidence type="ECO:0000256" key="1">
    <source>
        <dbReference type="ARBA" id="ARBA00010088"/>
    </source>
</evidence>
<dbReference type="InterPro" id="IPR000073">
    <property type="entry name" value="AB_hydrolase_1"/>
</dbReference>
<evidence type="ECO:0000313" key="6">
    <source>
        <dbReference type="Proteomes" id="UP001595607"/>
    </source>
</evidence>
<feature type="chain" id="PRO_5047224341" evidence="3">
    <location>
        <begin position="25"/>
        <end position="490"/>
    </location>
</feature>
<gene>
    <name evidence="5" type="ORF">ACFONP_09655</name>
</gene>
<dbReference type="Proteomes" id="UP001595607">
    <property type="component" value="Unassembled WGS sequence"/>
</dbReference>
<comment type="caution">
    <text evidence="5">The sequence shown here is derived from an EMBL/GenBank/DDBJ whole genome shotgun (WGS) entry which is preliminary data.</text>
</comment>
<protein>
    <submittedName>
        <fullName evidence="5">Alpha/beta hydrolase</fullName>
    </submittedName>
</protein>
<sequence>MVRFLWRCLALMLAAMLGMAPAHAGLFSKRVLFESVDRRETVFEPRGEEPVPAEEITLTVPENRSDRNSRMIAIRLVRLPALNPKGHPPIVYLAGGPGGSATGAARGPRWAMFDRLRQDADVILFDQRGTGLSDRPASCESTYGWADGGPAHRRDIISAYRGAFEECAAFWEASGVDLKGWNTLESAHDLAAVADVLGGEISLLGISYGTHLALATVKEYPNRIDRAVLVSVEGLDQTVKMPAHTDAYFERLQAAIDSQPEAKALYPDVAGTIRRLAARFDAEPVVIRRSNKPDLQLTGYGLRIICAFMISDPERAVDLLAALKAADETGDVSTFARILPFILEDSIDMDAMSTGMDLASGVSARRLRRVQSQARTAVLGDALNFPMPHLLEVAKDYQLPDSFRKRPRGKTPILVFSGTLDGRTYPEGARKATRGLKKNREIVLVRNGGHNLFFDHQEVVPLIDLFLDGGEVESRELEAALPNFAPVDDA</sequence>
<dbReference type="InterPro" id="IPR029058">
    <property type="entry name" value="AB_hydrolase_fold"/>
</dbReference>
<evidence type="ECO:0000256" key="3">
    <source>
        <dbReference type="SAM" id="SignalP"/>
    </source>
</evidence>
<feature type="domain" description="AB hydrolase-1" evidence="4">
    <location>
        <begin position="88"/>
        <end position="456"/>
    </location>
</feature>
<keyword evidence="2 5" id="KW-0378">Hydrolase</keyword>
<reference evidence="6" key="1">
    <citation type="journal article" date="2019" name="Int. J. Syst. Evol. Microbiol.">
        <title>The Global Catalogue of Microorganisms (GCM) 10K type strain sequencing project: providing services to taxonomists for standard genome sequencing and annotation.</title>
        <authorList>
            <consortium name="The Broad Institute Genomics Platform"/>
            <consortium name="The Broad Institute Genome Sequencing Center for Infectious Disease"/>
            <person name="Wu L."/>
            <person name="Ma J."/>
        </authorList>
    </citation>
    <scope>NUCLEOTIDE SEQUENCE [LARGE SCALE GENOMIC DNA]</scope>
    <source>
        <strain evidence="6">KCTC 22245</strain>
    </source>
</reference>
<dbReference type="GO" id="GO:0016787">
    <property type="term" value="F:hydrolase activity"/>
    <property type="evidence" value="ECO:0007669"/>
    <property type="project" value="UniProtKB-KW"/>
</dbReference>
<proteinExistence type="inferred from homology"/>
<name>A0ABV7MCS1_9PROT</name>
<evidence type="ECO:0000313" key="5">
    <source>
        <dbReference type="EMBL" id="MFC3302996.1"/>
    </source>
</evidence>
<evidence type="ECO:0000256" key="2">
    <source>
        <dbReference type="ARBA" id="ARBA00022801"/>
    </source>
</evidence>
<keyword evidence="6" id="KW-1185">Reference proteome</keyword>
<evidence type="ECO:0000259" key="4">
    <source>
        <dbReference type="Pfam" id="PF00561"/>
    </source>
</evidence>
<feature type="signal peptide" evidence="3">
    <location>
        <begin position="1"/>
        <end position="24"/>
    </location>
</feature>
<comment type="similarity">
    <text evidence="1">Belongs to the peptidase S33 family.</text>
</comment>
<dbReference type="RefSeq" id="WP_189575122.1">
    <property type="nucleotide sequence ID" value="NZ_BMXU01000002.1"/>
</dbReference>
<dbReference type="Gene3D" id="3.40.50.1820">
    <property type="entry name" value="alpha/beta hydrolase"/>
    <property type="match status" value="1"/>
</dbReference>
<dbReference type="Pfam" id="PF00561">
    <property type="entry name" value="Abhydrolase_1"/>
    <property type="match status" value="1"/>
</dbReference>
<dbReference type="InterPro" id="IPR051601">
    <property type="entry name" value="Serine_prot/Carboxylest_S33"/>
</dbReference>
<organism evidence="5 6">
    <name type="scientific">Parvularcula lutaonensis</name>
    <dbReference type="NCBI Taxonomy" id="491923"/>
    <lineage>
        <taxon>Bacteria</taxon>
        <taxon>Pseudomonadati</taxon>
        <taxon>Pseudomonadota</taxon>
        <taxon>Alphaproteobacteria</taxon>
        <taxon>Parvularculales</taxon>
        <taxon>Parvularculaceae</taxon>
        <taxon>Parvularcula</taxon>
    </lineage>
</organism>